<name>A0A8X6GWR1_TRICU</name>
<proteinExistence type="predicted"/>
<comment type="caution">
    <text evidence="1">The sequence shown here is derived from an EMBL/GenBank/DDBJ whole genome shotgun (WGS) entry which is preliminary data.</text>
</comment>
<dbReference type="AlphaFoldDB" id="A0A8X6GWR1"/>
<accession>A0A8X6GWR1</accession>
<dbReference type="EMBL" id="BMAO01023862">
    <property type="protein sequence ID" value="GFQ91363.1"/>
    <property type="molecule type" value="Genomic_DNA"/>
</dbReference>
<organism evidence="1 2">
    <name type="scientific">Trichonephila clavata</name>
    <name type="common">Joro spider</name>
    <name type="synonym">Nephila clavata</name>
    <dbReference type="NCBI Taxonomy" id="2740835"/>
    <lineage>
        <taxon>Eukaryota</taxon>
        <taxon>Metazoa</taxon>
        <taxon>Ecdysozoa</taxon>
        <taxon>Arthropoda</taxon>
        <taxon>Chelicerata</taxon>
        <taxon>Arachnida</taxon>
        <taxon>Araneae</taxon>
        <taxon>Araneomorphae</taxon>
        <taxon>Entelegynae</taxon>
        <taxon>Araneoidea</taxon>
        <taxon>Nephilidae</taxon>
        <taxon>Trichonephila</taxon>
    </lineage>
</organism>
<sequence>MSLFHKRFLGESIIHPTTSGEAKTASRFSASQNMRTVVLYPTTSGEAKTASRFSASQNMRTVVLYPTTSGEAKTASRFSASQNMRTVVLYPTTSGEAKTALRFSASQNMRTVGDCSREMISGFLSFHIIDIKIFCDTLGFSSVSTTSREAKMASRFSASQNMRTVGDCSREMISGFLSFHIIDIKFFCDTLGFSSVSYY</sequence>
<protein>
    <submittedName>
        <fullName evidence="1">Uncharacterized protein</fullName>
    </submittedName>
</protein>
<gene>
    <name evidence="1" type="ORF">TNCT_526011</name>
</gene>
<reference evidence="1" key="1">
    <citation type="submission" date="2020-07" db="EMBL/GenBank/DDBJ databases">
        <title>Multicomponent nature underlies the extraordinary mechanical properties of spider dragline silk.</title>
        <authorList>
            <person name="Kono N."/>
            <person name="Nakamura H."/>
            <person name="Mori M."/>
            <person name="Yoshida Y."/>
            <person name="Ohtoshi R."/>
            <person name="Malay A.D."/>
            <person name="Moran D.A.P."/>
            <person name="Tomita M."/>
            <person name="Numata K."/>
            <person name="Arakawa K."/>
        </authorList>
    </citation>
    <scope>NUCLEOTIDE SEQUENCE</scope>
</reference>
<evidence type="ECO:0000313" key="1">
    <source>
        <dbReference type="EMBL" id="GFQ91363.1"/>
    </source>
</evidence>
<dbReference type="Proteomes" id="UP000887116">
    <property type="component" value="Unassembled WGS sequence"/>
</dbReference>
<keyword evidence="2" id="KW-1185">Reference proteome</keyword>
<evidence type="ECO:0000313" key="2">
    <source>
        <dbReference type="Proteomes" id="UP000887116"/>
    </source>
</evidence>